<reference evidence="1" key="1">
    <citation type="submission" date="2020-03" db="EMBL/GenBank/DDBJ databases">
        <title>Hybrid Assembly of Korean Phytophthora infestans isolates.</title>
        <authorList>
            <person name="Prokchorchik M."/>
            <person name="Lee Y."/>
            <person name="Seo J."/>
            <person name="Cho J.-H."/>
            <person name="Park Y.-E."/>
            <person name="Jang D.-C."/>
            <person name="Im J.-S."/>
            <person name="Choi J.-G."/>
            <person name="Park H.-J."/>
            <person name="Lee G.-B."/>
            <person name="Lee Y.-G."/>
            <person name="Hong S.-Y."/>
            <person name="Cho K."/>
            <person name="Sohn K.H."/>
        </authorList>
    </citation>
    <scope>NUCLEOTIDE SEQUENCE</scope>
    <source>
        <strain evidence="1">KR_2_A2</strain>
    </source>
</reference>
<evidence type="ECO:0000313" key="1">
    <source>
        <dbReference type="EMBL" id="KAF4137236.1"/>
    </source>
</evidence>
<dbReference type="Proteomes" id="UP000704712">
    <property type="component" value="Unassembled WGS sequence"/>
</dbReference>
<proteinExistence type="predicted"/>
<name>A0A8S9U8T0_PHYIN</name>
<dbReference type="AlphaFoldDB" id="A0A8S9U8T0"/>
<accession>A0A8S9U8T0</accession>
<organism evidence="1 2">
    <name type="scientific">Phytophthora infestans</name>
    <name type="common">Potato late blight agent</name>
    <name type="synonym">Botrytis infestans</name>
    <dbReference type="NCBI Taxonomy" id="4787"/>
    <lineage>
        <taxon>Eukaryota</taxon>
        <taxon>Sar</taxon>
        <taxon>Stramenopiles</taxon>
        <taxon>Oomycota</taxon>
        <taxon>Peronosporomycetes</taxon>
        <taxon>Peronosporales</taxon>
        <taxon>Peronosporaceae</taxon>
        <taxon>Phytophthora</taxon>
    </lineage>
</organism>
<evidence type="ECO:0000313" key="2">
    <source>
        <dbReference type="Proteomes" id="UP000704712"/>
    </source>
</evidence>
<comment type="caution">
    <text evidence="1">The sequence shown here is derived from an EMBL/GenBank/DDBJ whole genome shotgun (WGS) entry which is preliminary data.</text>
</comment>
<dbReference type="EMBL" id="JAACNO010001849">
    <property type="protein sequence ID" value="KAF4137236.1"/>
    <property type="molecule type" value="Genomic_DNA"/>
</dbReference>
<gene>
    <name evidence="1" type="ORF">GN958_ATG13581</name>
</gene>
<sequence length="137" mass="16041">MEIQPETDDVGLDASIRFLQSRIASLERSTLLRDSATLLWRANSSAVALDLTREYFLQFVHGYDSEDSERSATTSRFTASVFRPDILCRDFQGLQAYMDQWEKYTTFHRKLTFRLNTARWVDPNEDDPRCAVTVYQW</sequence>
<protein>
    <submittedName>
        <fullName evidence="1">Uncharacterized protein</fullName>
    </submittedName>
</protein>